<comment type="caution">
    <text evidence="6">The sequence shown here is derived from an EMBL/GenBank/DDBJ whole genome shotgun (WGS) entry which is preliminary data.</text>
</comment>
<dbReference type="InterPro" id="IPR011057">
    <property type="entry name" value="Mss4-like_sf"/>
</dbReference>
<evidence type="ECO:0000256" key="1">
    <source>
        <dbReference type="ARBA" id="ARBA00005495"/>
    </source>
</evidence>
<dbReference type="GO" id="GO:0016846">
    <property type="term" value="F:carbon-sulfur lyase activity"/>
    <property type="evidence" value="ECO:0007669"/>
    <property type="project" value="InterPro"/>
</dbReference>
<dbReference type="InterPro" id="IPR006913">
    <property type="entry name" value="CENP-V/GFA"/>
</dbReference>
<dbReference type="Proteomes" id="UP000235547">
    <property type="component" value="Unassembled WGS sequence"/>
</dbReference>
<gene>
    <name evidence="6" type="ORF">C1H70_00525</name>
</gene>
<keyword evidence="4" id="KW-0456">Lyase</keyword>
<dbReference type="Gene3D" id="3.90.1590.10">
    <property type="entry name" value="glutathione-dependent formaldehyde- activating enzyme (gfa)"/>
    <property type="match status" value="1"/>
</dbReference>
<keyword evidence="3" id="KW-0862">Zinc</keyword>
<protein>
    <submittedName>
        <fullName evidence="6">Aldehyde-activating protein</fullName>
    </submittedName>
</protein>
<evidence type="ECO:0000256" key="3">
    <source>
        <dbReference type="ARBA" id="ARBA00022833"/>
    </source>
</evidence>
<evidence type="ECO:0000313" key="7">
    <source>
        <dbReference type="Proteomes" id="UP000235547"/>
    </source>
</evidence>
<accession>A0A2N7UQT6</accession>
<keyword evidence="7" id="KW-1185">Reference proteome</keyword>
<comment type="similarity">
    <text evidence="1">Belongs to the Gfa family.</text>
</comment>
<reference evidence="6 7" key="1">
    <citation type="submission" date="2018-01" db="EMBL/GenBank/DDBJ databases">
        <title>Halomonas endophytica sp. nov., isolated from storage liquid in the stems of Populus euphratica.</title>
        <authorList>
            <person name="Chen C."/>
        </authorList>
    </citation>
    <scope>NUCLEOTIDE SEQUENCE [LARGE SCALE GENOMIC DNA]</scope>
    <source>
        <strain evidence="6 7">BZ-SZ-XJ27</strain>
    </source>
</reference>
<evidence type="ECO:0000256" key="4">
    <source>
        <dbReference type="ARBA" id="ARBA00023239"/>
    </source>
</evidence>
<sequence>MTADNTHHGACLCGAVRIAASPKSDKFGACHCSMCRKWGGGPLFAVECEADMQLEGAENVATFGSSEWAERGFCKQCGTHLFYRLKEGGHVAIPVGLLDDHRPWRFAEQIFIDQKPSYYAFADNTRNLTGEEVFAQYTGE</sequence>
<evidence type="ECO:0000313" key="6">
    <source>
        <dbReference type="EMBL" id="PMR82782.1"/>
    </source>
</evidence>
<dbReference type="AlphaFoldDB" id="A0A2N7UQT6"/>
<keyword evidence="2" id="KW-0479">Metal-binding</keyword>
<name>A0A2N7UQT6_9GAMM</name>
<evidence type="ECO:0000259" key="5">
    <source>
        <dbReference type="PROSITE" id="PS51891"/>
    </source>
</evidence>
<dbReference type="PANTHER" id="PTHR33337:SF40">
    <property type="entry name" value="CENP-V_GFA DOMAIN-CONTAINING PROTEIN-RELATED"/>
    <property type="match status" value="1"/>
</dbReference>
<proteinExistence type="inferred from homology"/>
<dbReference type="Pfam" id="PF04828">
    <property type="entry name" value="GFA"/>
    <property type="match status" value="1"/>
</dbReference>
<organism evidence="6 7">
    <name type="scientific">Halomonas urumqiensis</name>
    <dbReference type="NCBI Taxonomy" id="1684789"/>
    <lineage>
        <taxon>Bacteria</taxon>
        <taxon>Pseudomonadati</taxon>
        <taxon>Pseudomonadota</taxon>
        <taxon>Gammaproteobacteria</taxon>
        <taxon>Oceanospirillales</taxon>
        <taxon>Halomonadaceae</taxon>
        <taxon>Halomonas</taxon>
    </lineage>
</organism>
<dbReference type="OrthoDB" id="4188830at2"/>
<dbReference type="RefSeq" id="WP_102586377.1">
    <property type="nucleotide sequence ID" value="NZ_BNAE01000004.1"/>
</dbReference>
<feature type="domain" description="CENP-V/GFA" evidence="5">
    <location>
        <begin position="7"/>
        <end position="105"/>
    </location>
</feature>
<dbReference type="SUPFAM" id="SSF51316">
    <property type="entry name" value="Mss4-like"/>
    <property type="match status" value="1"/>
</dbReference>
<dbReference type="PANTHER" id="PTHR33337">
    <property type="entry name" value="GFA DOMAIN-CONTAINING PROTEIN"/>
    <property type="match status" value="1"/>
</dbReference>
<dbReference type="EMBL" id="PNRG01000001">
    <property type="protein sequence ID" value="PMR82782.1"/>
    <property type="molecule type" value="Genomic_DNA"/>
</dbReference>
<dbReference type="GO" id="GO:0046872">
    <property type="term" value="F:metal ion binding"/>
    <property type="evidence" value="ECO:0007669"/>
    <property type="project" value="UniProtKB-KW"/>
</dbReference>
<evidence type="ECO:0000256" key="2">
    <source>
        <dbReference type="ARBA" id="ARBA00022723"/>
    </source>
</evidence>
<dbReference type="PROSITE" id="PS51891">
    <property type="entry name" value="CENP_V_GFA"/>
    <property type="match status" value="1"/>
</dbReference>